<dbReference type="PANTHER" id="PTHR45008:SF1">
    <property type="entry name" value="PTS SYSTEM GLUCOSE-SPECIFIC EIIA COMPONENT"/>
    <property type="match status" value="1"/>
</dbReference>
<name>A0A6B3TLJ0_9BACI</name>
<evidence type="ECO:0000313" key="9">
    <source>
        <dbReference type="Proteomes" id="UP000481621"/>
    </source>
</evidence>
<dbReference type="SUPFAM" id="SSF51261">
    <property type="entry name" value="Duplicated hybrid motif"/>
    <property type="match status" value="1"/>
</dbReference>
<dbReference type="AlphaFoldDB" id="A0A6B3TLJ0"/>
<dbReference type="GO" id="GO:0016301">
    <property type="term" value="F:kinase activity"/>
    <property type="evidence" value="ECO:0007669"/>
    <property type="project" value="UniProtKB-KW"/>
</dbReference>
<evidence type="ECO:0000256" key="6">
    <source>
        <dbReference type="ARBA" id="ARBA00022777"/>
    </source>
</evidence>
<dbReference type="PANTHER" id="PTHR45008">
    <property type="entry name" value="PTS SYSTEM GLUCOSE-SPECIFIC EIIA COMPONENT"/>
    <property type="match status" value="1"/>
</dbReference>
<keyword evidence="2" id="KW-0813">Transport</keyword>
<evidence type="ECO:0000259" key="7">
    <source>
        <dbReference type="PROSITE" id="PS51093"/>
    </source>
</evidence>
<dbReference type="Gene3D" id="2.70.70.10">
    <property type="entry name" value="Glucose Permease (Domain IIA)"/>
    <property type="match status" value="1"/>
</dbReference>
<keyword evidence="4" id="KW-0808">Transferase</keyword>
<dbReference type="InterPro" id="IPR011055">
    <property type="entry name" value="Dup_hybrid_motif"/>
</dbReference>
<dbReference type="PROSITE" id="PS00371">
    <property type="entry name" value="PTS_EIIA_TYPE_1_HIS"/>
    <property type="match status" value="1"/>
</dbReference>
<evidence type="ECO:0000256" key="2">
    <source>
        <dbReference type="ARBA" id="ARBA00022448"/>
    </source>
</evidence>
<dbReference type="PROSITE" id="PS51093">
    <property type="entry name" value="PTS_EIIA_TYPE_1"/>
    <property type="match status" value="1"/>
</dbReference>
<evidence type="ECO:0000256" key="4">
    <source>
        <dbReference type="ARBA" id="ARBA00022679"/>
    </source>
</evidence>
<evidence type="ECO:0000256" key="5">
    <source>
        <dbReference type="ARBA" id="ARBA00022683"/>
    </source>
</evidence>
<organism evidence="8 9">
    <name type="scientific">Neobacillus thermocopriae</name>
    <dbReference type="NCBI Taxonomy" id="1215031"/>
    <lineage>
        <taxon>Bacteria</taxon>
        <taxon>Bacillati</taxon>
        <taxon>Bacillota</taxon>
        <taxon>Bacilli</taxon>
        <taxon>Bacillales</taxon>
        <taxon>Bacillaceae</taxon>
        <taxon>Neobacillus</taxon>
    </lineage>
</organism>
<keyword evidence="3 8" id="KW-0762">Sugar transport</keyword>
<dbReference type="GO" id="GO:0009401">
    <property type="term" value="P:phosphoenolpyruvate-dependent sugar phosphotransferase system"/>
    <property type="evidence" value="ECO:0007669"/>
    <property type="project" value="UniProtKB-KW"/>
</dbReference>
<reference evidence="8" key="1">
    <citation type="submission" date="2020-02" db="EMBL/GenBank/DDBJ databases">
        <title>Bacillus sedimentmangrovi sp. nov., isolated from sediment of the mangrove ecosystem.</title>
        <authorList>
            <person name="Liu G."/>
        </authorList>
    </citation>
    <scope>NUCLEOTIDE SEQUENCE [LARGE SCALE GENOMIC DNA]</scope>
    <source>
        <strain evidence="8">SgZ-7</strain>
    </source>
</reference>
<dbReference type="FunFam" id="2.70.70.10:FF:000001">
    <property type="entry name" value="PTS system glucose-specific IIA component"/>
    <property type="match status" value="1"/>
</dbReference>
<sequence>MFNFFKKTKAVEIHAPVDGKIIKLEEVPDPVFGQKLIGEGAAVLPSEKGHIYAPVDGKIIQVAPTKHAIGILAEDGTEILIHVGLETVSLNGEGFKPAVTVGEKVSVGQLLLEVDWTYIKAHASSTVTPIVITNAQDGKKQIHVTEEKEGIAGKTVMITVNKK</sequence>
<protein>
    <submittedName>
        <fullName evidence="8">PTS glucose transporter subunit IIA</fullName>
    </submittedName>
</protein>
<dbReference type="InterPro" id="IPR001127">
    <property type="entry name" value="PTS_EIIA_1_perm"/>
</dbReference>
<evidence type="ECO:0000256" key="1">
    <source>
        <dbReference type="ARBA" id="ARBA00004496"/>
    </source>
</evidence>
<evidence type="ECO:0000313" key="8">
    <source>
        <dbReference type="EMBL" id="NEX77815.1"/>
    </source>
</evidence>
<keyword evidence="5" id="KW-0598">Phosphotransferase system</keyword>
<comment type="caution">
    <text evidence="8">The sequence shown here is derived from an EMBL/GenBank/DDBJ whole genome shotgun (WGS) entry which is preliminary data.</text>
</comment>
<evidence type="ECO:0000256" key="3">
    <source>
        <dbReference type="ARBA" id="ARBA00022597"/>
    </source>
</evidence>
<dbReference type="Proteomes" id="UP000481621">
    <property type="component" value="Unassembled WGS sequence"/>
</dbReference>
<dbReference type="GO" id="GO:0005737">
    <property type="term" value="C:cytoplasm"/>
    <property type="evidence" value="ECO:0007669"/>
    <property type="project" value="UniProtKB-SubCell"/>
</dbReference>
<accession>A0A6B3TLJ0</accession>
<comment type="subcellular location">
    <subcellularLocation>
        <location evidence="1">Cytoplasm</location>
    </subcellularLocation>
</comment>
<dbReference type="Pfam" id="PF00358">
    <property type="entry name" value="PTS_EIIA_1"/>
    <property type="match status" value="1"/>
</dbReference>
<proteinExistence type="predicted"/>
<keyword evidence="9" id="KW-1185">Reference proteome</keyword>
<dbReference type="InterPro" id="IPR050890">
    <property type="entry name" value="PTS_EIIA_component"/>
</dbReference>
<feature type="domain" description="PTS EIIA type-1" evidence="7">
    <location>
        <begin position="29"/>
        <end position="134"/>
    </location>
</feature>
<gene>
    <name evidence="8" type="ORF">G4Z05_02795</name>
</gene>
<keyword evidence="6" id="KW-0418">Kinase</keyword>
<dbReference type="NCBIfam" id="TIGR00830">
    <property type="entry name" value="PTBA"/>
    <property type="match status" value="1"/>
</dbReference>
<dbReference type="EMBL" id="JAAIUV010000003">
    <property type="protein sequence ID" value="NEX77815.1"/>
    <property type="molecule type" value="Genomic_DNA"/>
</dbReference>
<dbReference type="RefSeq" id="WP_163250370.1">
    <property type="nucleotide sequence ID" value="NZ_JAAIUV010000003.1"/>
</dbReference>